<dbReference type="PANTHER" id="PTHR45646">
    <property type="entry name" value="SERINE/THREONINE-PROTEIN KINASE DOA-RELATED"/>
    <property type="match status" value="1"/>
</dbReference>
<dbReference type="InterPro" id="IPR051175">
    <property type="entry name" value="CLK_kinases"/>
</dbReference>
<comment type="caution">
    <text evidence="8">The sequence shown here is derived from an EMBL/GenBank/DDBJ whole genome shotgun (WGS) entry which is preliminary data.</text>
</comment>
<dbReference type="EMBL" id="NAJM01000025">
    <property type="protein sequence ID" value="RVX70048.1"/>
    <property type="molecule type" value="Genomic_DNA"/>
</dbReference>
<dbReference type="SUPFAM" id="SSF56112">
    <property type="entry name" value="Protein kinase-like (PK-like)"/>
    <property type="match status" value="1"/>
</dbReference>
<dbReference type="Proteomes" id="UP000288859">
    <property type="component" value="Unassembled WGS sequence"/>
</dbReference>
<feature type="compositionally biased region" description="Low complexity" evidence="6">
    <location>
        <begin position="40"/>
        <end position="57"/>
    </location>
</feature>
<keyword evidence="5" id="KW-0067">ATP-binding</keyword>
<evidence type="ECO:0000259" key="7">
    <source>
        <dbReference type="PROSITE" id="PS50011"/>
    </source>
</evidence>
<keyword evidence="1" id="KW-0723">Serine/threonine-protein kinase</keyword>
<evidence type="ECO:0000256" key="1">
    <source>
        <dbReference type="ARBA" id="ARBA00022527"/>
    </source>
</evidence>
<sequence>MPPRSRHSKSASVGSSTGGSTAVASTTNGEPLAPGRSDKSASPTSTRKPRSRPTSSSENPIVVIPSSKSKIEPVVSPAQDYSFWKFVSTLVLSTTLEIGLQTIAGQLGTGDLAAISRKSDSWVEISGLLGWKVFQLAIYWYGGFDAYDVASLSLLQSTPTTLLLGLFYKISPTTLLSTTLSSLVSLTLPYYLLRPLSPAHSPASSPKSLLRNRSILTDPYTTIATSLLSAAIFAVLLEAALATALPTWLVTHFRGLKTLEAAHLGPAGLPTLLLALLPAGIASQEFIFAPSTASPAPLITAIEFDPATATLASHVKYNAWGWYSVRQKTLISRTTLLTALVVIETLVHAWDEGYLRQDLSGQGRNPELEAVRRVDGLEDKWAPRYLFLGQSLVKYTKLGQDMQVKISDFGAASRINRPPHRTQMSRIDLGGKIDSSIDIWSFGCLVFEMLTGVSLFSVMELFEDDRKTTDDEHLLQMNDILEPLPDVWLQEKWPRAKTYFGPGREKLGPCPDDQDVPYIDDPLEVRFKEHEPDDIDHVESGVVTSLIQSVLKYEPAQRPTAEALLKHPWFQE</sequence>
<evidence type="ECO:0000256" key="6">
    <source>
        <dbReference type="SAM" id="MobiDB-lite"/>
    </source>
</evidence>
<keyword evidence="4" id="KW-0418">Kinase</keyword>
<dbReference type="GO" id="GO:0005634">
    <property type="term" value="C:nucleus"/>
    <property type="evidence" value="ECO:0007669"/>
    <property type="project" value="TreeGrafter"/>
</dbReference>
<evidence type="ECO:0000313" key="8">
    <source>
        <dbReference type="EMBL" id="RVX70048.1"/>
    </source>
</evidence>
<reference evidence="8 9" key="1">
    <citation type="submission" date="2017-03" db="EMBL/GenBank/DDBJ databases">
        <title>Genomes of endolithic fungi from Antarctica.</title>
        <authorList>
            <person name="Coleine C."/>
            <person name="Masonjones S."/>
            <person name="Stajich J.E."/>
        </authorList>
    </citation>
    <scope>NUCLEOTIDE SEQUENCE [LARGE SCALE GENOMIC DNA]</scope>
    <source>
        <strain evidence="8 9">CCFEE 6314</strain>
    </source>
</reference>
<evidence type="ECO:0000256" key="2">
    <source>
        <dbReference type="ARBA" id="ARBA00022679"/>
    </source>
</evidence>
<dbReference type="InterPro" id="IPR000719">
    <property type="entry name" value="Prot_kinase_dom"/>
</dbReference>
<gene>
    <name evidence="8" type="ORF">B0A52_06220</name>
</gene>
<keyword evidence="3" id="KW-0547">Nucleotide-binding</keyword>
<dbReference type="Gene3D" id="1.10.510.10">
    <property type="entry name" value="Transferase(Phosphotransferase) domain 1"/>
    <property type="match status" value="1"/>
</dbReference>
<dbReference type="AlphaFoldDB" id="A0A438N2Z2"/>
<feature type="domain" description="Protein kinase" evidence="7">
    <location>
        <begin position="101"/>
        <end position="570"/>
    </location>
</feature>
<dbReference type="GO" id="GO:0004674">
    <property type="term" value="F:protein serine/threonine kinase activity"/>
    <property type="evidence" value="ECO:0007669"/>
    <property type="project" value="UniProtKB-KW"/>
</dbReference>
<name>A0A438N2Z2_EXOME</name>
<dbReference type="PANTHER" id="PTHR45646:SF11">
    <property type="entry name" value="SERINE_THREONINE-PROTEIN KINASE DOA"/>
    <property type="match status" value="1"/>
</dbReference>
<accession>A0A438N2Z2</accession>
<evidence type="ECO:0000256" key="5">
    <source>
        <dbReference type="ARBA" id="ARBA00022840"/>
    </source>
</evidence>
<feature type="compositionally biased region" description="Low complexity" evidence="6">
    <location>
        <begin position="10"/>
        <end position="27"/>
    </location>
</feature>
<dbReference type="PROSITE" id="PS50011">
    <property type="entry name" value="PROTEIN_KINASE_DOM"/>
    <property type="match status" value="1"/>
</dbReference>
<dbReference type="GO" id="GO:0005524">
    <property type="term" value="F:ATP binding"/>
    <property type="evidence" value="ECO:0007669"/>
    <property type="project" value="UniProtKB-KW"/>
</dbReference>
<dbReference type="OrthoDB" id="5394254at2759"/>
<keyword evidence="2" id="KW-0808">Transferase</keyword>
<dbReference type="SMART" id="SM00220">
    <property type="entry name" value="S_TKc"/>
    <property type="match status" value="1"/>
</dbReference>
<proteinExistence type="predicted"/>
<organism evidence="8 9">
    <name type="scientific">Exophiala mesophila</name>
    <name type="common">Black yeast-like fungus</name>
    <dbReference type="NCBI Taxonomy" id="212818"/>
    <lineage>
        <taxon>Eukaryota</taxon>
        <taxon>Fungi</taxon>
        <taxon>Dikarya</taxon>
        <taxon>Ascomycota</taxon>
        <taxon>Pezizomycotina</taxon>
        <taxon>Eurotiomycetes</taxon>
        <taxon>Chaetothyriomycetidae</taxon>
        <taxon>Chaetothyriales</taxon>
        <taxon>Herpotrichiellaceae</taxon>
        <taxon>Exophiala</taxon>
    </lineage>
</organism>
<evidence type="ECO:0000256" key="4">
    <source>
        <dbReference type="ARBA" id="ARBA00022777"/>
    </source>
</evidence>
<feature type="region of interest" description="Disordered" evidence="6">
    <location>
        <begin position="1"/>
        <end position="63"/>
    </location>
</feature>
<dbReference type="InterPro" id="IPR011009">
    <property type="entry name" value="Kinase-like_dom_sf"/>
</dbReference>
<dbReference type="GO" id="GO:0043484">
    <property type="term" value="P:regulation of RNA splicing"/>
    <property type="evidence" value="ECO:0007669"/>
    <property type="project" value="TreeGrafter"/>
</dbReference>
<evidence type="ECO:0000313" key="9">
    <source>
        <dbReference type="Proteomes" id="UP000288859"/>
    </source>
</evidence>
<dbReference type="Pfam" id="PF00069">
    <property type="entry name" value="Pkinase"/>
    <property type="match status" value="1"/>
</dbReference>
<dbReference type="VEuPathDB" id="FungiDB:PV10_08917"/>
<protein>
    <recommendedName>
        <fullName evidence="7">Protein kinase domain-containing protein</fullName>
    </recommendedName>
</protein>
<evidence type="ECO:0000256" key="3">
    <source>
        <dbReference type="ARBA" id="ARBA00022741"/>
    </source>
</evidence>